<protein>
    <recommendedName>
        <fullName evidence="4">DUF3263 domain-containing protein</fullName>
    </recommendedName>
</protein>
<geneLocation type="plasmid" evidence="3">
    <name>pr1cp1</name>
</geneLocation>
<proteinExistence type="predicted"/>
<dbReference type="Proteomes" id="UP000186108">
    <property type="component" value="Plasmid pR1CP1"/>
</dbReference>
<evidence type="ECO:0000313" key="2">
    <source>
        <dbReference type="EMBL" id="ANS32189.1"/>
    </source>
</evidence>
<dbReference type="AlphaFoldDB" id="A0A1B1KHV3"/>
<reference evidence="2 3" key="1">
    <citation type="submission" date="2014-07" db="EMBL/GenBank/DDBJ databases">
        <authorList>
            <person name="Zhang J.E."/>
            <person name="Yang H."/>
            <person name="Guo J."/>
            <person name="Deng Z."/>
            <person name="Luo H."/>
            <person name="Luo M."/>
            <person name="Zhao B."/>
        </authorList>
    </citation>
    <scope>NUCLEOTIDE SEQUENCE [LARGE SCALE GENOMIC DNA]</scope>
    <source>
        <strain evidence="2 3">1CP</strain>
        <plasmid evidence="3">Plasmid pr1cp1</plasmid>
    </source>
</reference>
<feature type="region of interest" description="Disordered" evidence="1">
    <location>
        <begin position="75"/>
        <end position="97"/>
    </location>
</feature>
<gene>
    <name evidence="2" type="ORF">R1CP_37950</name>
</gene>
<organism evidence="2 3">
    <name type="scientific">Rhodococcus opacus</name>
    <name type="common">Nocardia opaca</name>
    <dbReference type="NCBI Taxonomy" id="37919"/>
    <lineage>
        <taxon>Bacteria</taxon>
        <taxon>Bacillati</taxon>
        <taxon>Actinomycetota</taxon>
        <taxon>Actinomycetes</taxon>
        <taxon>Mycobacteriales</taxon>
        <taxon>Nocardiaceae</taxon>
        <taxon>Rhodococcus</taxon>
    </lineage>
</organism>
<dbReference type="EMBL" id="CP009112">
    <property type="protein sequence ID" value="ANS32189.1"/>
    <property type="molecule type" value="Genomic_DNA"/>
</dbReference>
<evidence type="ECO:0000256" key="1">
    <source>
        <dbReference type="SAM" id="MobiDB-lite"/>
    </source>
</evidence>
<evidence type="ECO:0008006" key="4">
    <source>
        <dbReference type="Google" id="ProtNLM"/>
    </source>
</evidence>
<keyword evidence="2" id="KW-0614">Plasmid</keyword>
<accession>A0A1B1KHV3</accession>
<evidence type="ECO:0000313" key="3">
    <source>
        <dbReference type="Proteomes" id="UP000186108"/>
    </source>
</evidence>
<name>A0A1B1KHV3_RHOOP</name>
<sequence length="97" mass="11284">MESTVTHPDDDILDLATLWAPIGGPTPDRIRDLFHIEVDDYRRRLLNAIRFHRRRLPERTRADLEHVYGSSILTELDETQRTNTPPPPDDSPAWRAD</sequence>